<dbReference type="Pfam" id="PF00005">
    <property type="entry name" value="ABC_tran"/>
    <property type="match status" value="1"/>
</dbReference>
<dbReference type="SMART" id="SM00382">
    <property type="entry name" value="AAA"/>
    <property type="match status" value="1"/>
</dbReference>
<proteinExistence type="inferred from homology"/>
<evidence type="ECO:0000256" key="13">
    <source>
        <dbReference type="ARBA" id="ARBA00066315"/>
    </source>
</evidence>
<comment type="subcellular location">
    <subcellularLocation>
        <location evidence="1">Cell membrane</location>
        <topology evidence="1">Peripheral membrane protein</topology>
    </subcellularLocation>
</comment>
<dbReference type="Proteomes" id="UP001597187">
    <property type="component" value="Unassembled WGS sequence"/>
</dbReference>
<dbReference type="GO" id="GO:1902495">
    <property type="term" value="C:transmembrane transporter complex"/>
    <property type="evidence" value="ECO:0007669"/>
    <property type="project" value="UniProtKB-ARBA"/>
</dbReference>
<evidence type="ECO:0000313" key="16">
    <source>
        <dbReference type="Proteomes" id="UP001597187"/>
    </source>
</evidence>
<dbReference type="AlphaFoldDB" id="A0ABD6ASF3"/>
<comment type="catalytic activity">
    <reaction evidence="8">
        <text>D-xylose(out) + ATP + H2O = D-xylose(in) + ADP + phosphate + H(+)</text>
        <dbReference type="Rhea" id="RHEA:29899"/>
        <dbReference type="ChEBI" id="CHEBI:15377"/>
        <dbReference type="ChEBI" id="CHEBI:15378"/>
        <dbReference type="ChEBI" id="CHEBI:30616"/>
        <dbReference type="ChEBI" id="CHEBI:43474"/>
        <dbReference type="ChEBI" id="CHEBI:53455"/>
        <dbReference type="ChEBI" id="CHEBI:456216"/>
        <dbReference type="EC" id="7.5.2.13"/>
    </reaction>
    <physiologicalReaction direction="left-to-right" evidence="8">
        <dbReference type="Rhea" id="RHEA:29900"/>
    </physiologicalReaction>
</comment>
<evidence type="ECO:0000256" key="8">
    <source>
        <dbReference type="ARBA" id="ARBA00050355"/>
    </source>
</evidence>
<evidence type="ECO:0000256" key="6">
    <source>
        <dbReference type="ARBA" id="ARBA00022967"/>
    </source>
</evidence>
<dbReference type="GO" id="GO:0022857">
    <property type="term" value="F:transmembrane transporter activity"/>
    <property type="evidence" value="ECO:0007669"/>
    <property type="project" value="UniProtKB-ARBA"/>
</dbReference>
<evidence type="ECO:0000256" key="3">
    <source>
        <dbReference type="ARBA" id="ARBA00022475"/>
    </source>
</evidence>
<gene>
    <name evidence="15" type="ORF">ACFSBT_04675</name>
</gene>
<dbReference type="NCBIfam" id="NF008653">
    <property type="entry name" value="PRK11650.1"/>
    <property type="match status" value="1"/>
</dbReference>
<evidence type="ECO:0000256" key="4">
    <source>
        <dbReference type="ARBA" id="ARBA00022741"/>
    </source>
</evidence>
<evidence type="ECO:0000256" key="1">
    <source>
        <dbReference type="ARBA" id="ARBA00004202"/>
    </source>
</evidence>
<evidence type="ECO:0000313" key="15">
    <source>
        <dbReference type="EMBL" id="MFD1512574.1"/>
    </source>
</evidence>
<dbReference type="InterPro" id="IPR012340">
    <property type="entry name" value="NA-bd_OB-fold"/>
</dbReference>
<evidence type="ECO:0000256" key="7">
    <source>
        <dbReference type="ARBA" id="ARBA00023136"/>
    </source>
</evidence>
<dbReference type="Pfam" id="PF17912">
    <property type="entry name" value="OB_MalK"/>
    <property type="match status" value="1"/>
</dbReference>
<evidence type="ECO:0000256" key="10">
    <source>
        <dbReference type="ARBA" id="ARBA00053454"/>
    </source>
</evidence>
<reference evidence="15 16" key="1">
    <citation type="journal article" date="2019" name="Int. J. Syst. Evol. Microbiol.">
        <title>The Global Catalogue of Microorganisms (GCM) 10K type strain sequencing project: providing services to taxonomists for standard genome sequencing and annotation.</title>
        <authorList>
            <consortium name="The Broad Institute Genomics Platform"/>
            <consortium name="The Broad Institute Genome Sequencing Center for Infectious Disease"/>
            <person name="Wu L."/>
            <person name="Ma J."/>
        </authorList>
    </citation>
    <scope>NUCLEOTIDE SEQUENCE [LARGE SCALE GENOMIC DNA]</scope>
    <source>
        <strain evidence="15 16">CGMCC 1.12563</strain>
    </source>
</reference>
<comment type="function">
    <text evidence="10">Part of the ABC transporter complex XacGHIJK involved in the uptake of xylose and arabinose. Responsible for energy coupling to the transport system.</text>
</comment>
<dbReference type="Gene3D" id="2.40.50.100">
    <property type="match status" value="1"/>
</dbReference>
<comment type="subunit">
    <text evidence="12">The complex is composed of two ATP-binding proteins (XacJ and XacK), two transmembrane proteins (XacH and XacI) and a solute-binding protein (XacG).</text>
</comment>
<evidence type="ECO:0000256" key="11">
    <source>
        <dbReference type="ARBA" id="ARBA00061029"/>
    </source>
</evidence>
<accession>A0ABD6ASF3</accession>
<dbReference type="Gene3D" id="2.40.50.140">
    <property type="entry name" value="Nucleic acid-binding proteins"/>
    <property type="match status" value="1"/>
</dbReference>
<keyword evidence="6" id="KW-1278">Translocase</keyword>
<dbReference type="InterPro" id="IPR003439">
    <property type="entry name" value="ABC_transporter-like_ATP-bd"/>
</dbReference>
<dbReference type="GO" id="GO:0005524">
    <property type="term" value="F:ATP binding"/>
    <property type="evidence" value="ECO:0007669"/>
    <property type="project" value="UniProtKB-KW"/>
</dbReference>
<dbReference type="EMBL" id="JBHUDC010000002">
    <property type="protein sequence ID" value="MFD1512574.1"/>
    <property type="molecule type" value="Genomic_DNA"/>
</dbReference>
<protein>
    <recommendedName>
        <fullName evidence="13">ABC-type D-xylose/L-arabinose transporter</fullName>
        <ecNumber evidence="13">7.5.2.13</ecNumber>
    </recommendedName>
</protein>
<dbReference type="SUPFAM" id="SSF52540">
    <property type="entry name" value="P-loop containing nucleoside triphosphate hydrolases"/>
    <property type="match status" value="1"/>
</dbReference>
<comment type="similarity">
    <text evidence="11">Belongs to the ABC transporter superfamily. Carbohydrate uptake transporter-1 (CUT1) (TC 3.A.1.1) family.</text>
</comment>
<dbReference type="GO" id="GO:0005886">
    <property type="term" value="C:plasma membrane"/>
    <property type="evidence" value="ECO:0007669"/>
    <property type="project" value="UniProtKB-SubCell"/>
</dbReference>
<comment type="caution">
    <text evidence="15">The sequence shown here is derived from an EMBL/GenBank/DDBJ whole genome shotgun (WGS) entry which is preliminary data.</text>
</comment>
<dbReference type="InterPro" id="IPR027417">
    <property type="entry name" value="P-loop_NTPase"/>
</dbReference>
<dbReference type="PROSITE" id="PS00211">
    <property type="entry name" value="ABC_TRANSPORTER_1"/>
    <property type="match status" value="1"/>
</dbReference>
<dbReference type="PANTHER" id="PTHR43875:SF15">
    <property type="entry name" value="TREHALOSE IMPORT ATP-BINDING PROTEIN SUGC"/>
    <property type="match status" value="1"/>
</dbReference>
<dbReference type="CDD" id="cd03301">
    <property type="entry name" value="ABC_MalK_N"/>
    <property type="match status" value="1"/>
</dbReference>
<dbReference type="PANTHER" id="PTHR43875">
    <property type="entry name" value="MALTODEXTRIN IMPORT ATP-BINDING PROTEIN MSMX"/>
    <property type="match status" value="1"/>
</dbReference>
<feature type="domain" description="ABC transporter" evidence="14">
    <location>
        <begin position="4"/>
        <end position="240"/>
    </location>
</feature>
<dbReference type="EC" id="7.5.2.13" evidence="13"/>
<dbReference type="InterPro" id="IPR017871">
    <property type="entry name" value="ABC_transporter-like_CS"/>
</dbReference>
<dbReference type="InterPro" id="IPR047641">
    <property type="entry name" value="ABC_transpr_MalK/UgpC-like"/>
</dbReference>
<keyword evidence="2" id="KW-0813">Transport</keyword>
<dbReference type="SUPFAM" id="SSF50331">
    <property type="entry name" value="MOP-like"/>
    <property type="match status" value="1"/>
</dbReference>
<keyword evidence="5 15" id="KW-0067">ATP-binding</keyword>
<evidence type="ECO:0000256" key="2">
    <source>
        <dbReference type="ARBA" id="ARBA00022448"/>
    </source>
</evidence>
<name>A0ABD6ASF3_9EURY</name>
<evidence type="ECO:0000256" key="12">
    <source>
        <dbReference type="ARBA" id="ARBA00065962"/>
    </source>
</evidence>
<dbReference type="RefSeq" id="WP_250872544.1">
    <property type="nucleotide sequence ID" value="NZ_JALXFV010000002.1"/>
</dbReference>
<evidence type="ECO:0000256" key="9">
    <source>
        <dbReference type="ARBA" id="ARBA00051890"/>
    </source>
</evidence>
<organism evidence="15 16">
    <name type="scientific">Halomarina rubra</name>
    <dbReference type="NCBI Taxonomy" id="2071873"/>
    <lineage>
        <taxon>Archaea</taxon>
        <taxon>Methanobacteriati</taxon>
        <taxon>Methanobacteriota</taxon>
        <taxon>Stenosarchaea group</taxon>
        <taxon>Halobacteria</taxon>
        <taxon>Halobacteriales</taxon>
        <taxon>Natronomonadaceae</taxon>
        <taxon>Halomarina</taxon>
    </lineage>
</organism>
<dbReference type="Gene3D" id="3.40.50.300">
    <property type="entry name" value="P-loop containing nucleotide triphosphate hydrolases"/>
    <property type="match status" value="1"/>
</dbReference>
<sequence length="388" mass="42007">MAELNLDGVTKVFGEGSGNEVLAVEDVNIDIDDGEFLVLVGPSGCGKSTTLRMVAGLESISSGEIRLDGRRINEQPPAARDIAMVFQSYALYPHMTVRQNMSFGLEESTDLDDDTIESTVTDAAAKLDITELLDRKPGELSGGQQQRVALGRAIVRDPAVFLMDEPLSNLDAKLRAGMRTELQRLQEDLDVTTVYVTHDQTEAMTMGDRIAVLNDGQLMQVGSPLDLYHRPANQFVAGFIGDPSMNFFSVTHEDGRLVGEGFAYPLSSETERDVGDVEDCVLGVRPEDVTLVGSETDAHDFQVDVDVVEPMGNENNVYLSFPDADPDVSGDGPGTFVATVGGMRQVERESTVVARIPEDAIHVFDAESGAALHNRVLDESVETQPTVN</sequence>
<keyword evidence="4" id="KW-0547">Nucleotide-binding</keyword>
<keyword evidence="16" id="KW-1185">Reference proteome</keyword>
<keyword evidence="3" id="KW-1003">Cell membrane</keyword>
<dbReference type="InterPro" id="IPR015855">
    <property type="entry name" value="ABC_transpr_MalK-like"/>
</dbReference>
<dbReference type="FunFam" id="3.40.50.300:FF:000042">
    <property type="entry name" value="Maltose/maltodextrin ABC transporter, ATP-binding protein"/>
    <property type="match status" value="1"/>
</dbReference>
<evidence type="ECO:0000256" key="5">
    <source>
        <dbReference type="ARBA" id="ARBA00022840"/>
    </source>
</evidence>
<dbReference type="InterPro" id="IPR040582">
    <property type="entry name" value="OB_MalK-like"/>
</dbReference>
<keyword evidence="7" id="KW-0472">Membrane</keyword>
<evidence type="ECO:0000259" key="14">
    <source>
        <dbReference type="PROSITE" id="PS50893"/>
    </source>
</evidence>
<dbReference type="InterPro" id="IPR008995">
    <property type="entry name" value="Mo/tungstate-bd_C_term_dom"/>
</dbReference>
<comment type="catalytic activity">
    <reaction evidence="9">
        <text>L-arabinose(out) + ATP + H2O = L-arabinose(in) + ADP + phosphate + H(+)</text>
        <dbReference type="Rhea" id="RHEA:30007"/>
        <dbReference type="ChEBI" id="CHEBI:15377"/>
        <dbReference type="ChEBI" id="CHEBI:15378"/>
        <dbReference type="ChEBI" id="CHEBI:17535"/>
        <dbReference type="ChEBI" id="CHEBI:30616"/>
        <dbReference type="ChEBI" id="CHEBI:43474"/>
        <dbReference type="ChEBI" id="CHEBI:456216"/>
        <dbReference type="EC" id="7.5.2.13"/>
    </reaction>
    <physiologicalReaction direction="left-to-right" evidence="9">
        <dbReference type="Rhea" id="RHEA:30008"/>
    </physiologicalReaction>
</comment>
<dbReference type="InterPro" id="IPR003593">
    <property type="entry name" value="AAA+_ATPase"/>
</dbReference>
<dbReference type="PROSITE" id="PS50893">
    <property type="entry name" value="ABC_TRANSPORTER_2"/>
    <property type="match status" value="1"/>
</dbReference>